<accession>A0A943EE73</accession>
<dbReference type="Pfam" id="PF00582">
    <property type="entry name" value="Usp"/>
    <property type="match status" value="1"/>
</dbReference>
<comment type="similarity">
    <text evidence="1">Belongs to the universal stress protein A family.</text>
</comment>
<dbReference type="PRINTS" id="PR01438">
    <property type="entry name" value="UNVRSLSTRESS"/>
</dbReference>
<dbReference type="InterPro" id="IPR006016">
    <property type="entry name" value="UspA"/>
</dbReference>
<reference evidence="3" key="1">
    <citation type="submission" date="2021-02" db="EMBL/GenBank/DDBJ databases">
        <title>Infant gut strain persistence is associated with maternal origin, phylogeny, and functional potential including surface adhesion and iron acquisition.</title>
        <authorList>
            <person name="Lou Y.C."/>
        </authorList>
    </citation>
    <scope>NUCLEOTIDE SEQUENCE</scope>
    <source>
        <strain evidence="3">L3_106_000M1_dasL3_106_000M1_concoct_15</strain>
    </source>
</reference>
<protein>
    <submittedName>
        <fullName evidence="3">Universal stress protein</fullName>
    </submittedName>
</protein>
<sequence length="145" mass="15647">MFKKILVPVDGSSTSWRALETAKDLAVKYDGELIVAHIVQTYSSADLYINSLDQTAVAAENDQLTRIGSSVLDTARTKMEGFTGKVEYLMDVGHASDRIVELSKDKYADAIVIGSRGLSGIAEFFLGSVSSRVAQYAAVPVLIVK</sequence>
<dbReference type="Proteomes" id="UP000754226">
    <property type="component" value="Unassembled WGS sequence"/>
</dbReference>
<dbReference type="CDD" id="cd00293">
    <property type="entry name" value="USP-like"/>
    <property type="match status" value="1"/>
</dbReference>
<evidence type="ECO:0000259" key="2">
    <source>
        <dbReference type="Pfam" id="PF00582"/>
    </source>
</evidence>
<organism evidence="3 4">
    <name type="scientific">Acidaminococcus intestini</name>
    <dbReference type="NCBI Taxonomy" id="187327"/>
    <lineage>
        <taxon>Bacteria</taxon>
        <taxon>Bacillati</taxon>
        <taxon>Bacillota</taxon>
        <taxon>Negativicutes</taxon>
        <taxon>Acidaminococcales</taxon>
        <taxon>Acidaminococcaceae</taxon>
        <taxon>Acidaminococcus</taxon>
    </lineage>
</organism>
<dbReference type="PANTHER" id="PTHR46268">
    <property type="entry name" value="STRESS RESPONSE PROTEIN NHAX"/>
    <property type="match status" value="1"/>
</dbReference>
<evidence type="ECO:0000313" key="3">
    <source>
        <dbReference type="EMBL" id="MBS5519370.1"/>
    </source>
</evidence>
<proteinExistence type="inferred from homology"/>
<dbReference type="Gene3D" id="3.40.50.620">
    <property type="entry name" value="HUPs"/>
    <property type="match status" value="1"/>
</dbReference>
<feature type="domain" description="UspA" evidence="2">
    <location>
        <begin position="1"/>
        <end position="145"/>
    </location>
</feature>
<dbReference type="InterPro" id="IPR014729">
    <property type="entry name" value="Rossmann-like_a/b/a_fold"/>
</dbReference>
<dbReference type="EMBL" id="JAGZCZ010000004">
    <property type="protein sequence ID" value="MBS5519370.1"/>
    <property type="molecule type" value="Genomic_DNA"/>
</dbReference>
<dbReference type="PANTHER" id="PTHR46268:SF6">
    <property type="entry name" value="UNIVERSAL STRESS PROTEIN UP12"/>
    <property type="match status" value="1"/>
</dbReference>
<evidence type="ECO:0000256" key="1">
    <source>
        <dbReference type="ARBA" id="ARBA00008791"/>
    </source>
</evidence>
<gene>
    <name evidence="3" type="ORF">KHX13_03405</name>
</gene>
<name>A0A943EE73_9FIRM</name>
<dbReference type="InterPro" id="IPR006015">
    <property type="entry name" value="Universal_stress_UspA"/>
</dbReference>
<dbReference type="SUPFAM" id="SSF52402">
    <property type="entry name" value="Adenine nucleotide alpha hydrolases-like"/>
    <property type="match status" value="1"/>
</dbReference>
<evidence type="ECO:0000313" key="4">
    <source>
        <dbReference type="Proteomes" id="UP000754226"/>
    </source>
</evidence>
<comment type="caution">
    <text evidence="3">The sequence shown here is derived from an EMBL/GenBank/DDBJ whole genome shotgun (WGS) entry which is preliminary data.</text>
</comment>
<dbReference type="AlphaFoldDB" id="A0A943EE73"/>